<evidence type="ECO:0000256" key="5">
    <source>
        <dbReference type="ARBA" id="ARBA00007383"/>
    </source>
</evidence>
<feature type="binding site" evidence="14 15">
    <location>
        <position position="6"/>
    </location>
    <ligand>
        <name>a divalent metal cation</name>
        <dbReference type="ChEBI" id="CHEBI:60240"/>
    </ligand>
</feature>
<feature type="binding site" evidence="14 15">
    <location>
        <position position="7"/>
    </location>
    <ligand>
        <name>a divalent metal cation</name>
        <dbReference type="ChEBI" id="CHEBI:60240"/>
    </ligand>
</feature>
<comment type="cofactor">
    <cofactor evidence="2">
        <name>Mg(2+)</name>
        <dbReference type="ChEBI" id="CHEBI:18420"/>
    </cofactor>
</comment>
<reference evidence="19 21" key="1">
    <citation type="submission" date="2023-07" db="EMBL/GenBank/DDBJ databases">
        <title>Unpublished Manusciprt.</title>
        <authorList>
            <person name="Aydin F."/>
            <person name="Tarhane S."/>
            <person name="Saticioglu I.B."/>
            <person name="Karakaya E."/>
            <person name="Abay S."/>
            <person name="Guran O."/>
            <person name="Bozkurt E."/>
            <person name="Uzum N."/>
            <person name="Olgun K."/>
            <person name="Jablonski D."/>
        </authorList>
    </citation>
    <scope>NUCLEOTIDE SEQUENCE</scope>
    <source>
        <strain evidence="21">faydin-H75</strain>
        <strain evidence="19">Faydin-H76</strain>
    </source>
</reference>
<dbReference type="HAMAP" id="MF_00052_B">
    <property type="entry name" value="RNase_HII_B"/>
    <property type="match status" value="1"/>
</dbReference>
<evidence type="ECO:0000256" key="15">
    <source>
        <dbReference type="PROSITE-ProRule" id="PRU01319"/>
    </source>
</evidence>
<evidence type="ECO:0000256" key="7">
    <source>
        <dbReference type="ARBA" id="ARBA00019179"/>
    </source>
</evidence>
<dbReference type="InterPro" id="IPR022898">
    <property type="entry name" value="RNase_HII"/>
</dbReference>
<dbReference type="InterPro" id="IPR036397">
    <property type="entry name" value="RNaseH_sf"/>
</dbReference>
<dbReference type="InterPro" id="IPR024567">
    <property type="entry name" value="RNase_HII/HIII_dom"/>
</dbReference>
<evidence type="ECO:0000256" key="6">
    <source>
        <dbReference type="ARBA" id="ARBA00012180"/>
    </source>
</evidence>
<evidence type="ECO:0000313" key="21">
    <source>
        <dbReference type="Proteomes" id="UP001240777"/>
    </source>
</evidence>
<dbReference type="GO" id="GO:0006298">
    <property type="term" value="P:mismatch repair"/>
    <property type="evidence" value="ECO:0007669"/>
    <property type="project" value="TreeGrafter"/>
</dbReference>
<gene>
    <name evidence="14" type="primary">rnhB</name>
    <name evidence="18" type="ORF">Q5I04_06335</name>
    <name evidence="19" type="ORF">Q5I06_06660</name>
</gene>
<dbReference type="Gene3D" id="3.30.420.10">
    <property type="entry name" value="Ribonuclease H-like superfamily/Ribonuclease H"/>
    <property type="match status" value="1"/>
</dbReference>
<evidence type="ECO:0000256" key="16">
    <source>
        <dbReference type="RuleBase" id="RU003515"/>
    </source>
</evidence>
<dbReference type="RefSeq" id="WP_305517373.1">
    <property type="nucleotide sequence ID" value="NZ_JAUPEV010000009.1"/>
</dbReference>
<sequence>MICGIDEAGRGCLCGSMFVAGLVCDESKSLWLKEIGVKDSKKISKKKRFQLAELILEEKQIKSCIIKKTSHDIDQRGLSCCLKESIEEIIATLLPFTKRFYLDGNTIFGIPKNERYILEAIIKGDDKIIQISAASVLAKASKDNEMLELDEKYPEYDFRNNSGYGTLKHLQSIEIFGQTPFHRKSFMIKKSSF</sequence>
<name>A0AA90TA15_9HELI</name>
<keyword evidence="11 14" id="KW-0255">Endonuclease</keyword>
<dbReference type="GO" id="GO:0005737">
    <property type="term" value="C:cytoplasm"/>
    <property type="evidence" value="ECO:0007669"/>
    <property type="project" value="UniProtKB-SubCell"/>
</dbReference>
<dbReference type="InterPro" id="IPR012337">
    <property type="entry name" value="RNaseH-like_sf"/>
</dbReference>
<dbReference type="GO" id="GO:0030145">
    <property type="term" value="F:manganese ion binding"/>
    <property type="evidence" value="ECO:0007669"/>
    <property type="project" value="UniProtKB-UniRule"/>
</dbReference>
<comment type="subcellular location">
    <subcellularLocation>
        <location evidence="4 14">Cytoplasm</location>
    </subcellularLocation>
</comment>
<accession>A0AA90TA15</accession>
<evidence type="ECO:0000256" key="13">
    <source>
        <dbReference type="ARBA" id="ARBA00023211"/>
    </source>
</evidence>
<feature type="domain" description="RNase H type-2" evidence="17">
    <location>
        <begin position="1"/>
        <end position="193"/>
    </location>
</feature>
<keyword evidence="13 14" id="KW-0464">Manganese</keyword>
<dbReference type="SUPFAM" id="SSF53098">
    <property type="entry name" value="Ribonuclease H-like"/>
    <property type="match status" value="1"/>
</dbReference>
<evidence type="ECO:0000313" key="19">
    <source>
        <dbReference type="EMBL" id="MDP2539452.1"/>
    </source>
</evidence>
<evidence type="ECO:0000256" key="11">
    <source>
        <dbReference type="ARBA" id="ARBA00022759"/>
    </source>
</evidence>
<dbReference type="Proteomes" id="UP001240777">
    <property type="component" value="Unassembled WGS sequence"/>
</dbReference>
<dbReference type="Pfam" id="PF01351">
    <property type="entry name" value="RNase_HII"/>
    <property type="match status" value="1"/>
</dbReference>
<keyword evidence="12 14" id="KW-0378">Hydrolase</keyword>
<dbReference type="InterPro" id="IPR001352">
    <property type="entry name" value="RNase_HII/HIII"/>
</dbReference>
<feature type="binding site" evidence="14 15">
    <location>
        <position position="103"/>
    </location>
    <ligand>
        <name>a divalent metal cation</name>
        <dbReference type="ChEBI" id="CHEBI:60240"/>
    </ligand>
</feature>
<evidence type="ECO:0000256" key="3">
    <source>
        <dbReference type="ARBA" id="ARBA00004065"/>
    </source>
</evidence>
<comment type="similarity">
    <text evidence="5 14 16">Belongs to the RNase HII family.</text>
</comment>
<dbReference type="GO" id="GO:0004523">
    <property type="term" value="F:RNA-DNA hybrid ribonuclease activity"/>
    <property type="evidence" value="ECO:0007669"/>
    <property type="project" value="UniProtKB-UniRule"/>
</dbReference>
<dbReference type="EMBL" id="JAUPEV010000009">
    <property type="protein sequence ID" value="MDO7253525.1"/>
    <property type="molecule type" value="Genomic_DNA"/>
</dbReference>
<dbReference type="GO" id="GO:0043137">
    <property type="term" value="P:DNA replication, removal of RNA primer"/>
    <property type="evidence" value="ECO:0007669"/>
    <property type="project" value="TreeGrafter"/>
</dbReference>
<reference evidence="18 20" key="3">
    <citation type="journal article" date="2024" name="Syst. Appl. Microbiol.">
        <title>Helicobacter cappadocius sp. nov., from lizards: The first psychrotrophic Helicobacter species.</title>
        <authorList>
            <person name="Aydin F."/>
            <person name="Tarhane S."/>
            <person name="Karakaya E."/>
            <person name="Abay S."/>
            <person name="Kayman T."/>
            <person name="Guran O."/>
            <person name="Bozkurt E."/>
            <person name="Uzum N."/>
            <person name="Avci A."/>
            <person name="Olgun K."/>
            <person name="Jablonski D."/>
            <person name="Guran C."/>
            <person name="Burcin Saticioglu I."/>
        </authorList>
    </citation>
    <scope>NUCLEOTIDE SEQUENCE [LARGE SCALE GENOMIC DNA]</scope>
    <source>
        <strain evidence="18">Faydin-H75</strain>
        <strain evidence="20">faydin-H76</strain>
    </source>
</reference>
<protein>
    <recommendedName>
        <fullName evidence="7 14">Ribonuclease HII</fullName>
        <shortName evidence="14">RNase HII</shortName>
        <ecNumber evidence="6 14">3.1.26.4</ecNumber>
    </recommendedName>
</protein>
<dbReference type="Proteomes" id="UP001177258">
    <property type="component" value="Unassembled WGS sequence"/>
</dbReference>
<comment type="function">
    <text evidence="3 14 16">Endonuclease that specifically degrades the RNA of RNA-DNA hybrids.</text>
</comment>
<organism evidence="19 20">
    <name type="scientific">Helicobacter cappadocius</name>
    <dbReference type="NCBI Taxonomy" id="3063998"/>
    <lineage>
        <taxon>Bacteria</taxon>
        <taxon>Pseudomonadati</taxon>
        <taxon>Campylobacterota</taxon>
        <taxon>Epsilonproteobacteria</taxon>
        <taxon>Campylobacterales</taxon>
        <taxon>Helicobacteraceae</taxon>
        <taxon>Helicobacter</taxon>
    </lineage>
</organism>
<comment type="catalytic activity">
    <reaction evidence="1 14 15 16">
        <text>Endonucleolytic cleavage to 5'-phosphomonoester.</text>
        <dbReference type="EC" id="3.1.26.4"/>
    </reaction>
</comment>
<dbReference type="EC" id="3.1.26.4" evidence="6 14"/>
<dbReference type="PANTHER" id="PTHR10954">
    <property type="entry name" value="RIBONUCLEASE H2 SUBUNIT A"/>
    <property type="match status" value="1"/>
</dbReference>
<evidence type="ECO:0000256" key="2">
    <source>
        <dbReference type="ARBA" id="ARBA00001946"/>
    </source>
</evidence>
<keyword evidence="8 14" id="KW-0963">Cytoplasm</keyword>
<evidence type="ECO:0000256" key="8">
    <source>
        <dbReference type="ARBA" id="ARBA00022490"/>
    </source>
</evidence>
<dbReference type="AlphaFoldDB" id="A0AA90TA15"/>
<evidence type="ECO:0000256" key="9">
    <source>
        <dbReference type="ARBA" id="ARBA00022722"/>
    </source>
</evidence>
<evidence type="ECO:0000256" key="14">
    <source>
        <dbReference type="HAMAP-Rule" id="MF_00052"/>
    </source>
</evidence>
<evidence type="ECO:0000313" key="18">
    <source>
        <dbReference type="EMBL" id="MDO7253525.1"/>
    </source>
</evidence>
<keyword evidence="9 14" id="KW-0540">Nuclease</keyword>
<evidence type="ECO:0000256" key="4">
    <source>
        <dbReference type="ARBA" id="ARBA00004496"/>
    </source>
</evidence>
<dbReference type="EMBL" id="JAUYZK010000009">
    <property type="protein sequence ID" value="MDP2539452.1"/>
    <property type="molecule type" value="Genomic_DNA"/>
</dbReference>
<reference evidence="18" key="2">
    <citation type="submission" date="2023-07" db="EMBL/GenBank/DDBJ databases">
        <authorList>
            <person name="Aydin F."/>
            <person name="Tarhane S."/>
            <person name="Saticioglu I.B."/>
            <person name="Karakaya E."/>
            <person name="Abay S."/>
            <person name="Guran O."/>
            <person name="Bozkurt E."/>
            <person name="Uzum N."/>
            <person name="Olgun K."/>
            <person name="Jablonski D."/>
        </authorList>
    </citation>
    <scope>NUCLEOTIDE SEQUENCE</scope>
    <source>
        <strain evidence="18">Faydin-H75</strain>
    </source>
</reference>
<proteinExistence type="inferred from homology"/>
<dbReference type="GO" id="GO:0003723">
    <property type="term" value="F:RNA binding"/>
    <property type="evidence" value="ECO:0007669"/>
    <property type="project" value="UniProtKB-UniRule"/>
</dbReference>
<keyword evidence="10 14" id="KW-0479">Metal-binding</keyword>
<dbReference type="PANTHER" id="PTHR10954:SF18">
    <property type="entry name" value="RIBONUCLEASE HII"/>
    <property type="match status" value="1"/>
</dbReference>
<comment type="caution">
    <text evidence="19">The sequence shown here is derived from an EMBL/GenBank/DDBJ whole genome shotgun (WGS) entry which is preliminary data.</text>
</comment>
<evidence type="ECO:0000259" key="17">
    <source>
        <dbReference type="PROSITE" id="PS51975"/>
    </source>
</evidence>
<evidence type="ECO:0000256" key="1">
    <source>
        <dbReference type="ARBA" id="ARBA00000077"/>
    </source>
</evidence>
<dbReference type="CDD" id="cd07182">
    <property type="entry name" value="RNase_HII_bacteria_HII_like"/>
    <property type="match status" value="1"/>
</dbReference>
<keyword evidence="21" id="KW-1185">Reference proteome</keyword>
<dbReference type="NCBIfam" id="NF000595">
    <property type="entry name" value="PRK00015.1-3"/>
    <property type="match status" value="1"/>
</dbReference>
<evidence type="ECO:0000256" key="10">
    <source>
        <dbReference type="ARBA" id="ARBA00022723"/>
    </source>
</evidence>
<comment type="cofactor">
    <cofactor evidence="14 15">
        <name>Mn(2+)</name>
        <dbReference type="ChEBI" id="CHEBI:29035"/>
    </cofactor>
    <cofactor evidence="14 15">
        <name>Mg(2+)</name>
        <dbReference type="ChEBI" id="CHEBI:18420"/>
    </cofactor>
    <text evidence="14 15">Manganese or magnesium. Binds 1 divalent metal ion per monomer in the absence of substrate. May bind a second metal ion after substrate binding.</text>
</comment>
<dbReference type="GO" id="GO:0032299">
    <property type="term" value="C:ribonuclease H2 complex"/>
    <property type="evidence" value="ECO:0007669"/>
    <property type="project" value="TreeGrafter"/>
</dbReference>
<evidence type="ECO:0000313" key="20">
    <source>
        <dbReference type="Proteomes" id="UP001177258"/>
    </source>
</evidence>
<dbReference type="PROSITE" id="PS51975">
    <property type="entry name" value="RNASE_H_2"/>
    <property type="match status" value="1"/>
</dbReference>
<evidence type="ECO:0000256" key="12">
    <source>
        <dbReference type="ARBA" id="ARBA00022801"/>
    </source>
</evidence>